<accession>R7YRK3</accession>
<dbReference type="Proteomes" id="UP000016924">
    <property type="component" value="Unassembled WGS sequence"/>
</dbReference>
<sequence length="168" mass="18883">MTRVKKPWSQMTESQLAKAMARQAKWKKRDNEKDMLKKARADKRKVKAFHHVFKQVIYKENNNIDAIEDKQQLLNLLQAAKEPGAVSPELHQQYLAVRDYFTASMKARSVELPISSNPVQGLTSHTRGAGNQLLDQAPQSPFATVANQSKDPQSIVQAPDEGGQQDTC</sequence>
<evidence type="ECO:0000256" key="1">
    <source>
        <dbReference type="SAM" id="MobiDB-lite"/>
    </source>
</evidence>
<dbReference type="AlphaFoldDB" id="R7YRK3"/>
<feature type="compositionally biased region" description="Polar residues" evidence="1">
    <location>
        <begin position="141"/>
        <end position="156"/>
    </location>
</feature>
<name>R7YRK3_CONA1</name>
<evidence type="ECO:0000313" key="2">
    <source>
        <dbReference type="EMBL" id="EON64286.1"/>
    </source>
</evidence>
<dbReference type="GeneID" id="19900828"/>
<gene>
    <name evidence="2" type="ORF">W97_03517</name>
</gene>
<reference evidence="3" key="1">
    <citation type="submission" date="2012-06" db="EMBL/GenBank/DDBJ databases">
        <title>The genome sequence of Coniosporium apollinis CBS 100218.</title>
        <authorList>
            <consortium name="The Broad Institute Genome Sequencing Platform"/>
            <person name="Cuomo C."/>
            <person name="Gorbushina A."/>
            <person name="Noack S."/>
            <person name="Walker B."/>
            <person name="Young S.K."/>
            <person name="Zeng Q."/>
            <person name="Gargeya S."/>
            <person name="Fitzgerald M."/>
            <person name="Haas B."/>
            <person name="Abouelleil A."/>
            <person name="Alvarado L."/>
            <person name="Arachchi H.M."/>
            <person name="Berlin A.M."/>
            <person name="Chapman S.B."/>
            <person name="Goldberg J."/>
            <person name="Griggs A."/>
            <person name="Gujja S."/>
            <person name="Hansen M."/>
            <person name="Howarth C."/>
            <person name="Imamovic A."/>
            <person name="Larimer J."/>
            <person name="McCowan C."/>
            <person name="Montmayeur A."/>
            <person name="Murphy C."/>
            <person name="Neiman D."/>
            <person name="Pearson M."/>
            <person name="Priest M."/>
            <person name="Roberts A."/>
            <person name="Saif S."/>
            <person name="Shea T."/>
            <person name="Sisk P."/>
            <person name="Sykes S."/>
            <person name="Wortman J."/>
            <person name="Nusbaum C."/>
            <person name="Birren B."/>
        </authorList>
    </citation>
    <scope>NUCLEOTIDE SEQUENCE [LARGE SCALE GENOMIC DNA]</scope>
    <source>
        <strain evidence="3">CBS 100218</strain>
    </source>
</reference>
<feature type="region of interest" description="Disordered" evidence="1">
    <location>
        <begin position="141"/>
        <end position="168"/>
    </location>
</feature>
<dbReference type="HOGENOM" id="CLU_1586382_0_0_1"/>
<keyword evidence="3" id="KW-1185">Reference proteome</keyword>
<proteinExistence type="predicted"/>
<protein>
    <submittedName>
        <fullName evidence="2">Uncharacterized protein</fullName>
    </submittedName>
</protein>
<dbReference type="RefSeq" id="XP_007779603.1">
    <property type="nucleotide sequence ID" value="XM_007781413.1"/>
</dbReference>
<organism evidence="2 3">
    <name type="scientific">Coniosporium apollinis (strain CBS 100218)</name>
    <name type="common">Rock-inhabiting black yeast</name>
    <dbReference type="NCBI Taxonomy" id="1168221"/>
    <lineage>
        <taxon>Eukaryota</taxon>
        <taxon>Fungi</taxon>
        <taxon>Dikarya</taxon>
        <taxon>Ascomycota</taxon>
        <taxon>Pezizomycotina</taxon>
        <taxon>Dothideomycetes</taxon>
        <taxon>Dothideomycetes incertae sedis</taxon>
        <taxon>Coniosporium</taxon>
    </lineage>
</organism>
<evidence type="ECO:0000313" key="3">
    <source>
        <dbReference type="Proteomes" id="UP000016924"/>
    </source>
</evidence>
<dbReference type="EMBL" id="JH767567">
    <property type="protein sequence ID" value="EON64286.1"/>
    <property type="molecule type" value="Genomic_DNA"/>
</dbReference>